<keyword evidence="2" id="KW-0378">Hydrolase</keyword>
<organism evidence="8 9">
    <name type="scientific">Cichlidogyrus casuarinus</name>
    <dbReference type="NCBI Taxonomy" id="1844966"/>
    <lineage>
        <taxon>Eukaryota</taxon>
        <taxon>Metazoa</taxon>
        <taxon>Spiralia</taxon>
        <taxon>Lophotrochozoa</taxon>
        <taxon>Platyhelminthes</taxon>
        <taxon>Monogenea</taxon>
        <taxon>Monopisthocotylea</taxon>
        <taxon>Dactylogyridea</taxon>
        <taxon>Ancyrocephalidae</taxon>
        <taxon>Cichlidogyrus</taxon>
    </lineage>
</organism>
<keyword evidence="3" id="KW-0720">Serine protease</keyword>
<feature type="domain" description="Peptidase S8/S53" evidence="7">
    <location>
        <begin position="126"/>
        <end position="247"/>
    </location>
</feature>
<evidence type="ECO:0000256" key="4">
    <source>
        <dbReference type="ARBA" id="ARBA00023157"/>
    </source>
</evidence>
<name>A0ABD2Q3Y5_9PLAT</name>
<reference evidence="8 9" key="1">
    <citation type="submission" date="2024-11" db="EMBL/GenBank/DDBJ databases">
        <title>Adaptive evolution of stress response genes in parasites aligns with host niche diversity.</title>
        <authorList>
            <person name="Hahn C."/>
            <person name="Resl P."/>
        </authorList>
    </citation>
    <scope>NUCLEOTIDE SEQUENCE [LARGE SCALE GENOMIC DNA]</scope>
    <source>
        <strain evidence="8">EGGRZ-B1_66</strain>
        <tissue evidence="8">Body</tissue>
    </source>
</reference>
<keyword evidence="4" id="KW-1015">Disulfide bond</keyword>
<dbReference type="PROSITE" id="PS00137">
    <property type="entry name" value="SUBTILASE_HIS"/>
    <property type="match status" value="1"/>
</dbReference>
<gene>
    <name evidence="8" type="ORF">Ciccas_007962</name>
</gene>
<dbReference type="PANTHER" id="PTHR42884">
    <property type="entry name" value="PROPROTEIN CONVERTASE SUBTILISIN/KEXIN-RELATED"/>
    <property type="match status" value="1"/>
</dbReference>
<dbReference type="Proteomes" id="UP001626550">
    <property type="component" value="Unassembled WGS sequence"/>
</dbReference>
<dbReference type="Pfam" id="PF00082">
    <property type="entry name" value="Peptidase_S8"/>
    <property type="match status" value="1"/>
</dbReference>
<dbReference type="InterPro" id="IPR022398">
    <property type="entry name" value="Peptidase_S8_His-AS"/>
</dbReference>
<dbReference type="InterPro" id="IPR023827">
    <property type="entry name" value="Peptidase_S8_Asp-AS"/>
</dbReference>
<evidence type="ECO:0000256" key="6">
    <source>
        <dbReference type="SAM" id="SignalP"/>
    </source>
</evidence>
<sequence length="254" mass="26793">MFEKFILFGLVLCSAAPTAFYYTISSNEESHIIERILPLGCSIDAKLDFGTGLCCTYRVKCVHQMTKETKEIVAKSVGYRLVLQEDPIVKNIVTKTINPISDGSAVGTSAGYDNNFGPLLAANIRGQGIRVVLLDDGLQVDHPDLSVNVNSSYTLNLSGEETLTGKHGTSCAGLIAAAAANEQCIVGAAPVATLGAVKMIGFEITASQEAQALMSFLAHTVHVYSNSWGPADDGETTAGPSDLSLQAIHNGVTN</sequence>
<evidence type="ECO:0000313" key="9">
    <source>
        <dbReference type="Proteomes" id="UP001626550"/>
    </source>
</evidence>
<dbReference type="PROSITE" id="PS51892">
    <property type="entry name" value="SUBTILASE"/>
    <property type="match status" value="1"/>
</dbReference>
<evidence type="ECO:0000256" key="2">
    <source>
        <dbReference type="ARBA" id="ARBA00022801"/>
    </source>
</evidence>
<keyword evidence="6" id="KW-0732">Signal</keyword>
<evidence type="ECO:0000256" key="1">
    <source>
        <dbReference type="ARBA" id="ARBA00022670"/>
    </source>
</evidence>
<dbReference type="EMBL" id="JBJKFK010001306">
    <property type="protein sequence ID" value="KAL3313436.1"/>
    <property type="molecule type" value="Genomic_DNA"/>
</dbReference>
<dbReference type="SUPFAM" id="SSF52743">
    <property type="entry name" value="Subtilisin-like"/>
    <property type="match status" value="1"/>
</dbReference>
<protein>
    <recommendedName>
        <fullName evidence="7">Peptidase S8/S53 domain-containing protein</fullName>
    </recommendedName>
</protein>
<dbReference type="PROSITE" id="PS00136">
    <property type="entry name" value="SUBTILASE_ASP"/>
    <property type="match status" value="1"/>
</dbReference>
<dbReference type="InterPro" id="IPR036852">
    <property type="entry name" value="Peptidase_S8/S53_dom_sf"/>
</dbReference>
<dbReference type="AlphaFoldDB" id="A0ABD2Q3Y5"/>
<feature type="signal peptide" evidence="6">
    <location>
        <begin position="1"/>
        <end position="21"/>
    </location>
</feature>
<keyword evidence="1" id="KW-0645">Protease</keyword>
<dbReference type="Gene3D" id="3.40.50.200">
    <property type="entry name" value="Peptidase S8/S53 domain"/>
    <property type="match status" value="1"/>
</dbReference>
<dbReference type="InterPro" id="IPR015500">
    <property type="entry name" value="Peptidase_S8_subtilisin-rel"/>
</dbReference>
<dbReference type="InterPro" id="IPR000209">
    <property type="entry name" value="Peptidase_S8/S53_dom"/>
</dbReference>
<keyword evidence="9" id="KW-1185">Reference proteome</keyword>
<comment type="caution">
    <text evidence="5">Lacks conserved residue(s) required for the propagation of feature annotation.</text>
</comment>
<evidence type="ECO:0000256" key="5">
    <source>
        <dbReference type="PROSITE-ProRule" id="PRU01240"/>
    </source>
</evidence>
<accession>A0ABD2Q3Y5</accession>
<evidence type="ECO:0000256" key="3">
    <source>
        <dbReference type="ARBA" id="ARBA00022825"/>
    </source>
</evidence>
<feature type="non-terminal residue" evidence="8">
    <location>
        <position position="254"/>
    </location>
</feature>
<dbReference type="PRINTS" id="PR00723">
    <property type="entry name" value="SUBTILISIN"/>
</dbReference>
<evidence type="ECO:0000259" key="7">
    <source>
        <dbReference type="Pfam" id="PF00082"/>
    </source>
</evidence>
<evidence type="ECO:0000313" key="8">
    <source>
        <dbReference type="EMBL" id="KAL3313436.1"/>
    </source>
</evidence>
<dbReference type="PANTHER" id="PTHR42884:SF23">
    <property type="entry name" value="FURIN-LIKE PROTEASE 2"/>
    <property type="match status" value="1"/>
</dbReference>
<proteinExistence type="inferred from homology"/>
<dbReference type="GO" id="GO:0008236">
    <property type="term" value="F:serine-type peptidase activity"/>
    <property type="evidence" value="ECO:0007669"/>
    <property type="project" value="UniProtKB-KW"/>
</dbReference>
<feature type="chain" id="PRO_5044763082" description="Peptidase S8/S53 domain-containing protein" evidence="6">
    <location>
        <begin position="22"/>
        <end position="254"/>
    </location>
</feature>
<comment type="caution">
    <text evidence="8">The sequence shown here is derived from an EMBL/GenBank/DDBJ whole genome shotgun (WGS) entry which is preliminary data.</text>
</comment>
<comment type="similarity">
    <text evidence="5">Belongs to the peptidase S8 family.</text>
</comment>
<dbReference type="GO" id="GO:0006508">
    <property type="term" value="P:proteolysis"/>
    <property type="evidence" value="ECO:0007669"/>
    <property type="project" value="UniProtKB-KW"/>
</dbReference>